<protein>
    <submittedName>
        <fullName evidence="2">Putative Methyltransferase type 11</fullName>
    </submittedName>
</protein>
<dbReference type="GO" id="GO:0032259">
    <property type="term" value="P:methylation"/>
    <property type="evidence" value="ECO:0007669"/>
    <property type="project" value="UniProtKB-KW"/>
</dbReference>
<dbReference type="Pfam" id="PF08241">
    <property type="entry name" value="Methyltransf_11"/>
    <property type="match status" value="1"/>
</dbReference>
<dbReference type="SUPFAM" id="SSF53335">
    <property type="entry name" value="S-adenosyl-L-methionine-dependent methyltransferases"/>
    <property type="match status" value="1"/>
</dbReference>
<keyword evidence="2" id="KW-0808">Transferase</keyword>
<dbReference type="EMBL" id="LR778114">
    <property type="protein sequence ID" value="CAB1128601.1"/>
    <property type="molecule type" value="Genomic_DNA"/>
</dbReference>
<proteinExistence type="predicted"/>
<dbReference type="AlphaFoldDB" id="A0A6F8ZFE7"/>
<evidence type="ECO:0000313" key="2">
    <source>
        <dbReference type="EMBL" id="CAB1128601.1"/>
    </source>
</evidence>
<keyword evidence="2" id="KW-0489">Methyltransferase</keyword>
<dbReference type="InterPro" id="IPR050508">
    <property type="entry name" value="Methyltransf_Superfamily"/>
</dbReference>
<dbReference type="PANTHER" id="PTHR42912">
    <property type="entry name" value="METHYLTRANSFERASE"/>
    <property type="match status" value="1"/>
</dbReference>
<dbReference type="CDD" id="cd02440">
    <property type="entry name" value="AdoMet_MTases"/>
    <property type="match status" value="1"/>
</dbReference>
<evidence type="ECO:0000313" key="3">
    <source>
        <dbReference type="Proteomes" id="UP000503399"/>
    </source>
</evidence>
<gene>
    <name evidence="2" type="ORF">R50_1095</name>
</gene>
<sequence length="501" mass="56108">MSGTDDRFRTLLQLLESPGLTALIRHGLEQEVVLDTWMNDEQEEHIAPPAEAILSQAAEILTRRALAARAVYPSSPMPEGFVRSLFSELLTGTALYRAHRDTGTRLVTARVAEDAVARVMRFIAVEGGVAAASRYCTVINTHEDLNAIGYYGRMPLQDFLFGTLHRPWSTMILSEQLNVYREWDLVRIREDAGEGWLSLTPRGEAVLARLRTLLETAGEFAWRTNAQRSVIFGEINYDDVFEAVFPDANRVTRAYVESLALPAGARVLEIGAGTGRMTFDLGLAERVAAVGGTMVALDPSENFLRILRQKQRAHEAGFLTVVQGVVEALPFPERWFDVTVSAFVLHFTDFQRAAREMVRVTRPGGLIATLTSYGSSLDIPMVAAWFSPLQELAQRLDIRLFENRGLSGEMVKASWEAAGITDIQVKRVPVRSTAADPQAFLDFVLRGGAFFQGLLSRIPFQERWRIIRELERTGREYAARSRPEDLSHGYYLEMVYGHRAK</sequence>
<feature type="domain" description="Methyltransferase type 11" evidence="1">
    <location>
        <begin position="268"/>
        <end position="368"/>
    </location>
</feature>
<evidence type="ECO:0000259" key="1">
    <source>
        <dbReference type="Pfam" id="PF08241"/>
    </source>
</evidence>
<keyword evidence="3" id="KW-1185">Reference proteome</keyword>
<dbReference type="Gene3D" id="3.40.50.150">
    <property type="entry name" value="Vaccinia Virus protein VP39"/>
    <property type="match status" value="1"/>
</dbReference>
<dbReference type="Proteomes" id="UP000503399">
    <property type="component" value="Chromosome"/>
</dbReference>
<dbReference type="KEGG" id="hfv:R50_1095"/>
<dbReference type="GO" id="GO:0008757">
    <property type="term" value="F:S-adenosylmethionine-dependent methyltransferase activity"/>
    <property type="evidence" value="ECO:0007669"/>
    <property type="project" value="InterPro"/>
</dbReference>
<dbReference type="InterPro" id="IPR029063">
    <property type="entry name" value="SAM-dependent_MTases_sf"/>
</dbReference>
<organism evidence="2 3">
    <name type="scientific">Candidatus Hydrogenisulfobacillus filiaventi</name>
    <dbReference type="NCBI Taxonomy" id="2707344"/>
    <lineage>
        <taxon>Bacteria</taxon>
        <taxon>Bacillati</taxon>
        <taxon>Bacillota</taxon>
        <taxon>Clostridia</taxon>
        <taxon>Eubacteriales</taxon>
        <taxon>Clostridiales Family XVII. Incertae Sedis</taxon>
        <taxon>Candidatus Hydrogenisulfobacillus</taxon>
    </lineage>
</organism>
<name>A0A6F8ZFE7_9FIRM</name>
<reference evidence="2 3" key="1">
    <citation type="submission" date="2020-02" db="EMBL/GenBank/DDBJ databases">
        <authorList>
            <person name="Hogendoorn C."/>
        </authorList>
    </citation>
    <scope>NUCLEOTIDE SEQUENCE [LARGE SCALE GENOMIC DNA]</scope>
    <source>
        <strain evidence="2">R501</strain>
    </source>
</reference>
<accession>A0A6F8ZFE7</accession>
<dbReference type="InterPro" id="IPR013216">
    <property type="entry name" value="Methyltransf_11"/>
</dbReference>